<keyword evidence="1" id="KW-0732">Signal</keyword>
<evidence type="ECO:0000259" key="2">
    <source>
        <dbReference type="Pfam" id="PF05305"/>
    </source>
</evidence>
<dbReference type="EMBL" id="MVIC01000015">
    <property type="protein sequence ID" value="ORB14772.1"/>
    <property type="molecule type" value="Genomic_DNA"/>
</dbReference>
<comment type="caution">
    <text evidence="3">The sequence shown here is derived from an EMBL/GenBank/DDBJ whole genome shotgun (WGS) entry which is preliminary data.</text>
</comment>
<dbReference type="InterPro" id="IPR007969">
    <property type="entry name" value="DUF732"/>
</dbReference>
<name>A0ABX3T5U7_9MYCO</name>
<accession>A0ABX3T5U7</accession>
<feature type="chain" id="PRO_5045933065" description="DUF732 domain-containing protein" evidence="1">
    <location>
        <begin position="22"/>
        <end position="105"/>
    </location>
</feature>
<gene>
    <name evidence="3" type="ORF">BST37_10200</name>
</gene>
<reference evidence="3 4" key="1">
    <citation type="submission" date="2017-02" db="EMBL/GenBank/DDBJ databases">
        <title>The new phylogeny of genus Mycobacterium.</title>
        <authorList>
            <person name="Tortoli E."/>
            <person name="Trovato A."/>
            <person name="Cirillo D.M."/>
        </authorList>
    </citation>
    <scope>NUCLEOTIDE SEQUENCE [LARGE SCALE GENOMIC DNA]</scope>
    <source>
        <strain evidence="3 4">DSM 45145</strain>
    </source>
</reference>
<evidence type="ECO:0000313" key="3">
    <source>
        <dbReference type="EMBL" id="ORB14772.1"/>
    </source>
</evidence>
<protein>
    <recommendedName>
        <fullName evidence="2">DUF732 domain-containing protein</fullName>
    </recommendedName>
</protein>
<feature type="domain" description="DUF732" evidence="2">
    <location>
        <begin position="34"/>
        <end position="102"/>
    </location>
</feature>
<dbReference type="Pfam" id="PF05305">
    <property type="entry name" value="DUF732"/>
    <property type="match status" value="1"/>
</dbReference>
<evidence type="ECO:0000256" key="1">
    <source>
        <dbReference type="SAM" id="SignalP"/>
    </source>
</evidence>
<feature type="signal peptide" evidence="1">
    <location>
        <begin position="1"/>
        <end position="21"/>
    </location>
</feature>
<sequence>MEANMRLFTAALLVLASIGSAATSEIAVAHASGDSDYLMLLNRYGFDVSTVENQQLTLKLGHAICNDLHSDATPQKKQAMAVQLGAASSAIVSAAQLELCPDTIS</sequence>
<dbReference type="Proteomes" id="UP000192374">
    <property type="component" value="Unassembled WGS sequence"/>
</dbReference>
<organism evidence="3 4">
    <name type="scientific">Mycobacterium noviomagense</name>
    <dbReference type="NCBI Taxonomy" id="459858"/>
    <lineage>
        <taxon>Bacteria</taxon>
        <taxon>Bacillati</taxon>
        <taxon>Actinomycetota</taxon>
        <taxon>Actinomycetes</taxon>
        <taxon>Mycobacteriales</taxon>
        <taxon>Mycobacteriaceae</taxon>
        <taxon>Mycobacterium</taxon>
    </lineage>
</organism>
<evidence type="ECO:0000313" key="4">
    <source>
        <dbReference type="Proteomes" id="UP000192374"/>
    </source>
</evidence>
<keyword evidence="4" id="KW-1185">Reference proteome</keyword>
<proteinExistence type="predicted"/>